<evidence type="ECO:0000256" key="1">
    <source>
        <dbReference type="SAM" id="MobiDB-lite"/>
    </source>
</evidence>
<reference evidence="2 3" key="1">
    <citation type="journal article" date="2019" name="Genome Biol. Evol.">
        <title>Insights into the evolution of the New World diploid cottons (Gossypium, subgenus Houzingenia) based on genome sequencing.</title>
        <authorList>
            <person name="Grover C.E."/>
            <person name="Arick M.A. 2nd"/>
            <person name="Thrash A."/>
            <person name="Conover J.L."/>
            <person name="Sanders W.S."/>
            <person name="Peterson D.G."/>
            <person name="Frelichowski J.E."/>
            <person name="Scheffler J.A."/>
            <person name="Scheffler B.E."/>
            <person name="Wendel J.F."/>
        </authorList>
    </citation>
    <scope>NUCLEOTIDE SEQUENCE [LARGE SCALE GENOMIC DNA]</scope>
    <source>
        <strain evidence="2">1</strain>
        <tissue evidence="2">Leaf</tissue>
    </source>
</reference>
<proteinExistence type="predicted"/>
<feature type="compositionally biased region" description="Low complexity" evidence="1">
    <location>
        <begin position="15"/>
        <end position="27"/>
    </location>
</feature>
<feature type="compositionally biased region" description="Acidic residues" evidence="1">
    <location>
        <begin position="1"/>
        <end position="12"/>
    </location>
</feature>
<dbReference type="EMBL" id="JABFAF010000010">
    <property type="protein sequence ID" value="MBA0868120.1"/>
    <property type="molecule type" value="Genomic_DNA"/>
</dbReference>
<comment type="caution">
    <text evidence="2">The sequence shown here is derived from an EMBL/GenBank/DDBJ whole genome shotgun (WGS) entry which is preliminary data.</text>
</comment>
<evidence type="ECO:0000313" key="2">
    <source>
        <dbReference type="EMBL" id="MBA0868120.1"/>
    </source>
</evidence>
<accession>A0A7J9MB24</accession>
<dbReference type="AlphaFoldDB" id="A0A7J9MB24"/>
<dbReference type="Proteomes" id="UP000593576">
    <property type="component" value="Unassembled WGS sequence"/>
</dbReference>
<organism evidence="2 3">
    <name type="scientific">Gossypium schwendimanii</name>
    <name type="common">Cotton</name>
    <dbReference type="NCBI Taxonomy" id="34291"/>
    <lineage>
        <taxon>Eukaryota</taxon>
        <taxon>Viridiplantae</taxon>
        <taxon>Streptophyta</taxon>
        <taxon>Embryophyta</taxon>
        <taxon>Tracheophyta</taxon>
        <taxon>Spermatophyta</taxon>
        <taxon>Magnoliopsida</taxon>
        <taxon>eudicotyledons</taxon>
        <taxon>Gunneridae</taxon>
        <taxon>Pentapetalae</taxon>
        <taxon>rosids</taxon>
        <taxon>malvids</taxon>
        <taxon>Malvales</taxon>
        <taxon>Malvaceae</taxon>
        <taxon>Malvoideae</taxon>
        <taxon>Gossypium</taxon>
    </lineage>
</organism>
<evidence type="ECO:0000313" key="3">
    <source>
        <dbReference type="Proteomes" id="UP000593576"/>
    </source>
</evidence>
<name>A0A7J9MB24_GOSSC</name>
<feature type="region of interest" description="Disordered" evidence="1">
    <location>
        <begin position="1"/>
        <end position="27"/>
    </location>
</feature>
<protein>
    <submittedName>
        <fullName evidence="2">Uncharacterized protein</fullName>
    </submittedName>
</protein>
<gene>
    <name evidence="2" type="ORF">Goshw_009096</name>
</gene>
<sequence>MELAEPEPEPEPELLHNSHSNPSHSTL</sequence>
<keyword evidence="3" id="KW-1185">Reference proteome</keyword>